<dbReference type="Proteomes" id="UP000837857">
    <property type="component" value="Chromosome 7"/>
</dbReference>
<name>A0ABN8J126_9NEOP</name>
<proteinExistence type="predicted"/>
<evidence type="ECO:0000313" key="1">
    <source>
        <dbReference type="EMBL" id="CAH2073394.1"/>
    </source>
</evidence>
<keyword evidence="2" id="KW-1185">Reference proteome</keyword>
<gene>
    <name evidence="1" type="ORF">IPOD504_LOCUS15620</name>
</gene>
<dbReference type="EMBL" id="OW152819">
    <property type="protein sequence ID" value="CAH2073394.1"/>
    <property type="molecule type" value="Genomic_DNA"/>
</dbReference>
<sequence>MKSGDFSRHHTSGSNLGTYLITSKAHKSQSVMPVMHKAWSHWCFTLPKPFVSAPGSAAPVLKADSVNCEHAAIQLTAAAAGQRAGQSLSPAASTAYYAPFDAANGRRRIVKITRDKLYKRFQFFKIDST</sequence>
<feature type="non-terminal residue" evidence="1">
    <location>
        <position position="129"/>
    </location>
</feature>
<protein>
    <submittedName>
        <fullName evidence="1">Uncharacterized protein</fullName>
    </submittedName>
</protein>
<organism evidence="1 2">
    <name type="scientific">Iphiclides podalirius</name>
    <name type="common">scarce swallowtail</name>
    <dbReference type="NCBI Taxonomy" id="110791"/>
    <lineage>
        <taxon>Eukaryota</taxon>
        <taxon>Metazoa</taxon>
        <taxon>Ecdysozoa</taxon>
        <taxon>Arthropoda</taxon>
        <taxon>Hexapoda</taxon>
        <taxon>Insecta</taxon>
        <taxon>Pterygota</taxon>
        <taxon>Neoptera</taxon>
        <taxon>Endopterygota</taxon>
        <taxon>Lepidoptera</taxon>
        <taxon>Glossata</taxon>
        <taxon>Ditrysia</taxon>
        <taxon>Papilionoidea</taxon>
        <taxon>Papilionidae</taxon>
        <taxon>Papilioninae</taxon>
        <taxon>Iphiclides</taxon>
    </lineage>
</organism>
<evidence type="ECO:0000313" key="2">
    <source>
        <dbReference type="Proteomes" id="UP000837857"/>
    </source>
</evidence>
<accession>A0ABN8J126</accession>
<reference evidence="1" key="1">
    <citation type="submission" date="2022-03" db="EMBL/GenBank/DDBJ databases">
        <authorList>
            <person name="Martin H S."/>
        </authorList>
    </citation>
    <scope>NUCLEOTIDE SEQUENCE</scope>
</reference>